<feature type="region of interest" description="Disordered" evidence="1">
    <location>
        <begin position="1"/>
        <end position="31"/>
    </location>
</feature>
<organism evidence="2 3">
    <name type="scientific">Sulfobacillus harzensis</name>
    <dbReference type="NCBI Taxonomy" id="2729629"/>
    <lineage>
        <taxon>Bacteria</taxon>
        <taxon>Bacillati</taxon>
        <taxon>Bacillota</taxon>
        <taxon>Clostridia</taxon>
        <taxon>Eubacteriales</taxon>
        <taxon>Clostridiales Family XVII. Incertae Sedis</taxon>
        <taxon>Sulfobacillus</taxon>
    </lineage>
</organism>
<feature type="non-terminal residue" evidence="2">
    <location>
        <position position="47"/>
    </location>
</feature>
<name>A0A7Y0L8J4_9FIRM</name>
<protein>
    <submittedName>
        <fullName evidence="2">Uncharacterized protein</fullName>
    </submittedName>
</protein>
<evidence type="ECO:0000313" key="2">
    <source>
        <dbReference type="EMBL" id="NMP25272.1"/>
    </source>
</evidence>
<dbReference type="Proteomes" id="UP000533476">
    <property type="component" value="Unassembled WGS sequence"/>
</dbReference>
<evidence type="ECO:0000256" key="1">
    <source>
        <dbReference type="SAM" id="MobiDB-lite"/>
    </source>
</evidence>
<dbReference type="AlphaFoldDB" id="A0A7Y0L8J4"/>
<proteinExistence type="predicted"/>
<comment type="caution">
    <text evidence="2">The sequence shown here is derived from an EMBL/GenBank/DDBJ whole genome shotgun (WGS) entry which is preliminary data.</text>
</comment>
<gene>
    <name evidence="2" type="ORF">HIJ39_23585</name>
</gene>
<evidence type="ECO:0000313" key="3">
    <source>
        <dbReference type="Proteomes" id="UP000533476"/>
    </source>
</evidence>
<dbReference type="EMBL" id="JABBVZ010000389">
    <property type="protein sequence ID" value="NMP25272.1"/>
    <property type="molecule type" value="Genomic_DNA"/>
</dbReference>
<feature type="compositionally biased region" description="Basic and acidic residues" evidence="1">
    <location>
        <begin position="13"/>
        <end position="24"/>
    </location>
</feature>
<reference evidence="2 3" key="1">
    <citation type="submission" date="2020-04" db="EMBL/GenBank/DDBJ databases">
        <authorList>
            <person name="Zhang R."/>
            <person name="Schippers A."/>
        </authorList>
    </citation>
    <scope>NUCLEOTIDE SEQUENCE [LARGE SCALE GENOMIC DNA]</scope>
    <source>
        <strain evidence="2 3">DSM 109850</strain>
    </source>
</reference>
<keyword evidence="3" id="KW-1185">Reference proteome</keyword>
<sequence>MPDETTQMEWPLDDPRREPAESRPRPRPTFQAYAPNQLVLPMDLQEL</sequence>
<accession>A0A7Y0L8J4</accession>